<evidence type="ECO:0000313" key="2">
    <source>
        <dbReference type="Proteomes" id="UP001234989"/>
    </source>
</evidence>
<name>A0AAF0V3X0_SOLVR</name>
<proteinExistence type="predicted"/>
<accession>A0AAF0V3X0</accession>
<gene>
    <name evidence="1" type="ORF">MTR67_051445</name>
</gene>
<dbReference type="EMBL" id="CP133623">
    <property type="protein sequence ID" value="WMV58060.1"/>
    <property type="molecule type" value="Genomic_DNA"/>
</dbReference>
<dbReference type="Proteomes" id="UP001234989">
    <property type="component" value="Chromosome 12"/>
</dbReference>
<evidence type="ECO:0000313" key="1">
    <source>
        <dbReference type="EMBL" id="WMV58060.1"/>
    </source>
</evidence>
<organism evidence="1 2">
    <name type="scientific">Solanum verrucosum</name>
    <dbReference type="NCBI Taxonomy" id="315347"/>
    <lineage>
        <taxon>Eukaryota</taxon>
        <taxon>Viridiplantae</taxon>
        <taxon>Streptophyta</taxon>
        <taxon>Embryophyta</taxon>
        <taxon>Tracheophyta</taxon>
        <taxon>Spermatophyta</taxon>
        <taxon>Magnoliopsida</taxon>
        <taxon>eudicotyledons</taxon>
        <taxon>Gunneridae</taxon>
        <taxon>Pentapetalae</taxon>
        <taxon>asterids</taxon>
        <taxon>lamiids</taxon>
        <taxon>Solanales</taxon>
        <taxon>Solanaceae</taxon>
        <taxon>Solanoideae</taxon>
        <taxon>Solaneae</taxon>
        <taxon>Solanum</taxon>
    </lineage>
</organism>
<sequence length="156" mass="18126">MDQLDQVLHFHCEFAVLFTIRKEKASTWSNGRTSSEAKSREELLESFQDLKRGEDYSWWHRNKKGRYKDVDETMDNTSPFFTNIYLLVDDIPTSGSTIGWNARLAWLTVGMVVHSAPRHKPLDSKLVHNGNYSEILELMADSESEHNIFEYRKAQG</sequence>
<dbReference type="AlphaFoldDB" id="A0AAF0V3X0"/>
<keyword evidence="2" id="KW-1185">Reference proteome</keyword>
<protein>
    <submittedName>
        <fullName evidence="1">Uncharacterized protein</fullName>
    </submittedName>
</protein>
<reference evidence="1" key="1">
    <citation type="submission" date="2023-08" db="EMBL/GenBank/DDBJ databases">
        <title>A de novo genome assembly of Solanum verrucosum Schlechtendal, a Mexican diploid species geographically isolated from the other diploid A-genome species in potato relatives.</title>
        <authorList>
            <person name="Hosaka K."/>
        </authorList>
    </citation>
    <scope>NUCLEOTIDE SEQUENCE</scope>
    <source>
        <tissue evidence="1">Young leaves</tissue>
    </source>
</reference>